<proteinExistence type="predicted"/>
<dbReference type="SUPFAM" id="SSF55729">
    <property type="entry name" value="Acyl-CoA N-acyltransferases (Nat)"/>
    <property type="match status" value="1"/>
</dbReference>
<dbReference type="Pfam" id="PF00583">
    <property type="entry name" value="Acetyltransf_1"/>
    <property type="match status" value="1"/>
</dbReference>
<dbReference type="EC" id="2.3.-.-" evidence="4"/>
<dbReference type="PROSITE" id="PS51186">
    <property type="entry name" value="GNAT"/>
    <property type="match status" value="1"/>
</dbReference>
<gene>
    <name evidence="4" type="ORF">ACG01O_06095</name>
</gene>
<organism evidence="4 5">
    <name type="scientific">Pelomonas baiyunensis</name>
    <dbReference type="NCBI Taxonomy" id="3299026"/>
    <lineage>
        <taxon>Bacteria</taxon>
        <taxon>Pseudomonadati</taxon>
        <taxon>Pseudomonadota</taxon>
        <taxon>Betaproteobacteria</taxon>
        <taxon>Burkholderiales</taxon>
        <taxon>Sphaerotilaceae</taxon>
        <taxon>Roseateles</taxon>
    </lineage>
</organism>
<protein>
    <submittedName>
        <fullName evidence="4">GNAT family N-acetyltransferase</fullName>
        <ecNumber evidence="4">2.3.-.-</ecNumber>
    </submittedName>
</protein>
<accession>A0ABW7GWE9</accession>
<feature type="domain" description="N-acetyltransferase" evidence="3">
    <location>
        <begin position="1"/>
        <end position="163"/>
    </location>
</feature>
<reference evidence="4 5" key="1">
    <citation type="submission" date="2024-08" db="EMBL/GenBank/DDBJ databases">
        <authorList>
            <person name="Lu H."/>
        </authorList>
    </citation>
    <scope>NUCLEOTIDE SEQUENCE [LARGE SCALE GENOMIC DNA]</scope>
    <source>
        <strain evidence="4 5">BYS87W</strain>
    </source>
</reference>
<name>A0ABW7GWE9_9BURK</name>
<keyword evidence="1 4" id="KW-0808">Transferase</keyword>
<dbReference type="InterPro" id="IPR016181">
    <property type="entry name" value="Acyl_CoA_acyltransferase"/>
</dbReference>
<dbReference type="PANTHER" id="PTHR43877">
    <property type="entry name" value="AMINOALKYLPHOSPHONATE N-ACETYLTRANSFERASE-RELATED-RELATED"/>
    <property type="match status" value="1"/>
</dbReference>
<evidence type="ECO:0000313" key="5">
    <source>
        <dbReference type="Proteomes" id="UP001606303"/>
    </source>
</evidence>
<dbReference type="RefSeq" id="WP_394382321.1">
    <property type="nucleotide sequence ID" value="NZ_JBIGIB010000001.1"/>
</dbReference>
<comment type="caution">
    <text evidence="4">The sequence shown here is derived from an EMBL/GenBank/DDBJ whole genome shotgun (WGS) entry which is preliminary data.</text>
</comment>
<keyword evidence="2 4" id="KW-0012">Acyltransferase</keyword>
<evidence type="ECO:0000256" key="2">
    <source>
        <dbReference type="ARBA" id="ARBA00023315"/>
    </source>
</evidence>
<dbReference type="InterPro" id="IPR000182">
    <property type="entry name" value="GNAT_dom"/>
</dbReference>
<dbReference type="Proteomes" id="UP001606303">
    <property type="component" value="Unassembled WGS sequence"/>
</dbReference>
<sequence length="170" mass="17627">MTPADLDAVVALQQRCYGVAYWESREAFAAKLAAAAGQACCWVAEQGAQLMAYAVSLPVASGEVPRLHAPTVNAAARPAQLYLHDLAVAPEARAHGLAGALLARVAQAAHAQGLSTLALVAVQGSVPYWRRHGFTPADPVPAAAADALMSFGSQACYLVRALEPPERATA</sequence>
<dbReference type="CDD" id="cd04301">
    <property type="entry name" value="NAT_SF"/>
    <property type="match status" value="1"/>
</dbReference>
<evidence type="ECO:0000313" key="4">
    <source>
        <dbReference type="EMBL" id="MFG6466172.1"/>
    </source>
</evidence>
<evidence type="ECO:0000256" key="1">
    <source>
        <dbReference type="ARBA" id="ARBA00022679"/>
    </source>
</evidence>
<dbReference type="InterPro" id="IPR050832">
    <property type="entry name" value="Bact_Acetyltransf"/>
</dbReference>
<evidence type="ECO:0000259" key="3">
    <source>
        <dbReference type="PROSITE" id="PS51186"/>
    </source>
</evidence>
<dbReference type="EMBL" id="JBIGIB010000001">
    <property type="protein sequence ID" value="MFG6466172.1"/>
    <property type="molecule type" value="Genomic_DNA"/>
</dbReference>
<keyword evidence="5" id="KW-1185">Reference proteome</keyword>
<dbReference type="Gene3D" id="3.40.630.30">
    <property type="match status" value="1"/>
</dbReference>
<dbReference type="GO" id="GO:0016746">
    <property type="term" value="F:acyltransferase activity"/>
    <property type="evidence" value="ECO:0007669"/>
    <property type="project" value="UniProtKB-KW"/>
</dbReference>